<geneLocation type="plasmid" evidence="1 2">
    <name>pTi1078</name>
</geneLocation>
<dbReference type="EMBL" id="CP117257">
    <property type="protein sequence ID" value="WFR98221.1"/>
    <property type="molecule type" value="Genomic_DNA"/>
</dbReference>
<evidence type="ECO:0000313" key="1">
    <source>
        <dbReference type="EMBL" id="WFR98221.1"/>
    </source>
</evidence>
<sequence length="114" mass="12930">MIPKVDCRLGGELGLSKCYRDKLAFEIINDAHDLLGALTSRLITFKYGGHERFVDLASRYALADAKRIEFSRQLEGLNGSAVEAARQTEELNHFVKIFVDPWLTNFEEPRDNEG</sequence>
<dbReference type="AlphaFoldDB" id="A0AAF1KDS4"/>
<reference evidence="1 2" key="1">
    <citation type="journal article" date="2018" name="Sci. Rep.">
        <title>Rhizobium tumorigenes sp. nov., a novel plant tumorigenic bacterium isolated from cane gall tumors on thornless blackberry.</title>
        <authorList>
            <person name="Kuzmanovi N."/>
            <person name="Smalla K."/>
            <person name="Gronow S."/>
            <person name="PuBawska J."/>
        </authorList>
    </citation>
    <scope>NUCLEOTIDE SEQUENCE [LARGE SCALE GENOMIC DNA]</scope>
    <source>
        <strain evidence="1 2">1078</strain>
    </source>
</reference>
<organism evidence="1 2">
    <name type="scientific">Rhizobium tumorigenes</name>
    <dbReference type="NCBI Taxonomy" id="2041385"/>
    <lineage>
        <taxon>Bacteria</taxon>
        <taxon>Pseudomonadati</taxon>
        <taxon>Pseudomonadota</taxon>
        <taxon>Alphaproteobacteria</taxon>
        <taxon>Hyphomicrobiales</taxon>
        <taxon>Rhizobiaceae</taxon>
        <taxon>Rhizobium/Agrobacterium group</taxon>
        <taxon>Rhizobium</taxon>
    </lineage>
</organism>
<gene>
    <name evidence="1" type="ORF">PR017_22955</name>
</gene>
<keyword evidence="2" id="KW-1185">Reference proteome</keyword>
<name>A0AAF1KDS4_9HYPH</name>
<reference evidence="2" key="2">
    <citation type="journal article" date="2023" name="MicrobiologyOpen">
        <title>Genomics of the tumorigenes clade of the family Rhizobiaceae and description of Rhizobium rhododendri sp. nov.</title>
        <authorList>
            <person name="Kuzmanovic N."/>
            <person name="diCenzo G.C."/>
            <person name="Bunk B."/>
            <person name="Sproeer C."/>
            <person name="Fruehling A."/>
            <person name="Neumann-Schaal M."/>
            <person name="Overmann J."/>
            <person name="Smalla K."/>
        </authorList>
    </citation>
    <scope>NUCLEOTIDE SEQUENCE [LARGE SCALE GENOMIC DNA]</scope>
    <source>
        <strain evidence="2">1078</strain>
        <plasmid evidence="2">pTi1078</plasmid>
    </source>
</reference>
<dbReference type="RefSeq" id="WP_111221650.1">
    <property type="nucleotide sequence ID" value="NZ_CP117257.1"/>
</dbReference>
<proteinExistence type="predicted"/>
<dbReference type="KEGG" id="rtu:PR017_22955"/>
<accession>A0AAF1KDS4</accession>
<evidence type="ECO:0000313" key="2">
    <source>
        <dbReference type="Proteomes" id="UP000249499"/>
    </source>
</evidence>
<dbReference type="Proteomes" id="UP000249499">
    <property type="component" value="Plasmid pTi1078"/>
</dbReference>
<keyword evidence="1" id="KW-0614">Plasmid</keyword>
<protein>
    <submittedName>
        <fullName evidence="1">Uncharacterized protein</fullName>
    </submittedName>
</protein>